<dbReference type="EMBL" id="LIAE01006431">
    <property type="protein sequence ID" value="PAV89776.1"/>
    <property type="molecule type" value="Genomic_DNA"/>
</dbReference>
<keyword evidence="4" id="KW-1185">Reference proteome</keyword>
<feature type="region of interest" description="Disordered" evidence="1">
    <location>
        <begin position="24"/>
        <end position="67"/>
    </location>
</feature>
<feature type="transmembrane region" description="Helical" evidence="2">
    <location>
        <begin position="79"/>
        <end position="101"/>
    </location>
</feature>
<sequence length="144" mass="15608">MSEDLRTIRTETDPLLTDDATRIRTLQSSESTLENPERSSSGTTEKAANRSTEALNSPDTSATPTSLLLGPPPKDCFSLVYMITFVQGIAIFLPVNMFITLRPRCVPRKLQKMSGMLTALAFVLGTIIGLTSTPLLGMMVTEVG</sequence>
<comment type="caution">
    <text evidence="3">The sequence shown here is derived from an EMBL/GenBank/DDBJ whole genome shotgun (WGS) entry which is preliminary data.</text>
</comment>
<dbReference type="OrthoDB" id="10261753at2759"/>
<reference evidence="3 4" key="1">
    <citation type="journal article" date="2017" name="Curr. Biol.">
        <title>Genome architecture and evolution of a unichromosomal asexual nematode.</title>
        <authorList>
            <person name="Fradin H."/>
            <person name="Zegar C."/>
            <person name="Gutwein M."/>
            <person name="Lucas J."/>
            <person name="Kovtun M."/>
            <person name="Corcoran D."/>
            <person name="Baugh L.R."/>
            <person name="Kiontke K."/>
            <person name="Gunsalus K."/>
            <person name="Fitch D.H."/>
            <person name="Piano F."/>
        </authorList>
    </citation>
    <scope>NUCLEOTIDE SEQUENCE [LARGE SCALE GENOMIC DNA]</scope>
    <source>
        <strain evidence="3">PF1309</strain>
    </source>
</reference>
<organism evidence="3 4">
    <name type="scientific">Diploscapter pachys</name>
    <dbReference type="NCBI Taxonomy" id="2018661"/>
    <lineage>
        <taxon>Eukaryota</taxon>
        <taxon>Metazoa</taxon>
        <taxon>Ecdysozoa</taxon>
        <taxon>Nematoda</taxon>
        <taxon>Chromadorea</taxon>
        <taxon>Rhabditida</taxon>
        <taxon>Rhabditina</taxon>
        <taxon>Rhabditomorpha</taxon>
        <taxon>Rhabditoidea</taxon>
        <taxon>Rhabditidae</taxon>
        <taxon>Diploscapter</taxon>
    </lineage>
</organism>
<protein>
    <submittedName>
        <fullName evidence="3">Uncharacterized protein</fullName>
    </submittedName>
</protein>
<dbReference type="AlphaFoldDB" id="A0A2A2LU45"/>
<evidence type="ECO:0000256" key="2">
    <source>
        <dbReference type="SAM" id="Phobius"/>
    </source>
</evidence>
<keyword evidence="2" id="KW-1133">Transmembrane helix</keyword>
<proteinExistence type="predicted"/>
<feature type="compositionally biased region" description="Polar residues" evidence="1">
    <location>
        <begin position="24"/>
        <end position="66"/>
    </location>
</feature>
<gene>
    <name evidence="3" type="ORF">WR25_22430</name>
</gene>
<keyword evidence="2" id="KW-0812">Transmembrane</keyword>
<evidence type="ECO:0000256" key="1">
    <source>
        <dbReference type="SAM" id="MobiDB-lite"/>
    </source>
</evidence>
<evidence type="ECO:0000313" key="4">
    <source>
        <dbReference type="Proteomes" id="UP000218231"/>
    </source>
</evidence>
<evidence type="ECO:0000313" key="3">
    <source>
        <dbReference type="EMBL" id="PAV89776.1"/>
    </source>
</evidence>
<accession>A0A2A2LU45</accession>
<keyword evidence="2" id="KW-0472">Membrane</keyword>
<name>A0A2A2LU45_9BILA</name>
<feature type="transmembrane region" description="Helical" evidence="2">
    <location>
        <begin position="113"/>
        <end position="136"/>
    </location>
</feature>
<dbReference type="Proteomes" id="UP000218231">
    <property type="component" value="Unassembled WGS sequence"/>
</dbReference>